<sequence length="369" mass="42227">MWSAIKSLVCPKSKAVLEKVEPKRQHLTGHMGHRRRDCWWDPIYSPDLDGELTEGDWNFNQTAGPCQKFFIGKQLDGVVSRGDTFKVIGITFKDCDFQGLFDSDTLFMFDRCIFVRCDFAYSKWIDAHFRNCIFENCSFSLSHFNRCEFRSNKFKKIGISGSKTVFDRTFVTNPNELIEAGCSGVHPDEGKWKNSLYQWFRLQGTRAHLARTLLSSHDSVGDDYTFYKTAKLHDLQQSKAKIASNIFNILFPEDRSRLSSFFGLIFNLFENLLLRLIGLLNGWGASALRPLIGIAGLWLVSGWGYLHLFGVGQPWQKSFNITILAGYSNEYVIGMHNNLAIFQSIHAVLAVIFYTIFFGTIIARLSRVR</sequence>
<dbReference type="OrthoDB" id="5501263at2"/>
<dbReference type="Pfam" id="PF00805">
    <property type="entry name" value="Pentapeptide"/>
    <property type="match status" value="1"/>
</dbReference>
<dbReference type="EMBL" id="CP011452">
    <property type="protein sequence ID" value="AKH41191.1"/>
    <property type="molecule type" value="Genomic_DNA"/>
</dbReference>
<keyword evidence="2" id="KW-1185">Reference proteome</keyword>
<gene>
    <name evidence="1" type="ORF">WYH_00125</name>
</gene>
<proteinExistence type="predicted"/>
<organism evidence="1 2">
    <name type="scientific">Croceibacterium atlanticum</name>
    <dbReference type="NCBI Taxonomy" id="1267766"/>
    <lineage>
        <taxon>Bacteria</taxon>
        <taxon>Pseudomonadati</taxon>
        <taxon>Pseudomonadota</taxon>
        <taxon>Alphaproteobacteria</taxon>
        <taxon>Sphingomonadales</taxon>
        <taxon>Erythrobacteraceae</taxon>
        <taxon>Croceibacterium</taxon>
    </lineage>
</organism>
<reference evidence="1" key="1">
    <citation type="submission" date="2015-05" db="EMBL/GenBank/DDBJ databases">
        <title>The complete genome of Altererythrobacter atlanticus strain 26DY36.</title>
        <authorList>
            <person name="Wu Y.-H."/>
            <person name="Cheng H."/>
            <person name="Wu X.-W."/>
        </authorList>
    </citation>
    <scope>NUCLEOTIDE SEQUENCE [LARGE SCALE GENOMIC DNA]</scope>
    <source>
        <strain evidence="1">26DY36</strain>
    </source>
</reference>
<evidence type="ECO:0000313" key="2">
    <source>
        <dbReference type="Proteomes" id="UP000034392"/>
    </source>
</evidence>
<name>A0A0F7KPY0_9SPHN</name>
<dbReference type="Proteomes" id="UP000034392">
    <property type="component" value="Chromosome"/>
</dbReference>
<protein>
    <submittedName>
        <fullName evidence="1">Uncharacterized protein</fullName>
    </submittedName>
</protein>
<accession>A0A0F7KPY0</accession>
<dbReference type="RefSeq" id="WP_082347691.1">
    <property type="nucleotide sequence ID" value="NZ_CP011452.2"/>
</dbReference>
<dbReference type="InterPro" id="IPR001646">
    <property type="entry name" value="5peptide_repeat"/>
</dbReference>
<dbReference type="Gene3D" id="2.160.20.80">
    <property type="entry name" value="E3 ubiquitin-protein ligase SopA"/>
    <property type="match status" value="1"/>
</dbReference>
<dbReference type="STRING" id="1267766.WYH_00125"/>
<evidence type="ECO:0000313" key="1">
    <source>
        <dbReference type="EMBL" id="AKH41191.1"/>
    </source>
</evidence>
<dbReference type="PATRIC" id="fig|1267766.3.peg.127"/>
<dbReference type="AlphaFoldDB" id="A0A0F7KPY0"/>
<dbReference type="KEGG" id="aay:WYH_00125"/>
<dbReference type="SUPFAM" id="SSF141571">
    <property type="entry name" value="Pentapeptide repeat-like"/>
    <property type="match status" value="1"/>
</dbReference>